<gene>
    <name evidence="4" type="ORF">I7X43_02185</name>
</gene>
<reference evidence="4" key="1">
    <citation type="submission" date="2020-12" db="EMBL/GenBank/DDBJ databases">
        <title>The genome sequence of Inhella sp. 4Y17.</title>
        <authorList>
            <person name="Liu Y."/>
        </authorList>
    </citation>
    <scope>NUCLEOTIDE SEQUENCE</scope>
    <source>
        <strain evidence="4">4Y10</strain>
    </source>
</reference>
<dbReference type="GO" id="GO:0000160">
    <property type="term" value="P:phosphorelay signal transduction system"/>
    <property type="evidence" value="ECO:0007669"/>
    <property type="project" value="InterPro"/>
</dbReference>
<dbReference type="RefSeq" id="WP_198099250.1">
    <property type="nucleotide sequence ID" value="NZ_JAEDAL010000001.1"/>
</dbReference>
<evidence type="ECO:0000259" key="3">
    <source>
        <dbReference type="PROSITE" id="PS50110"/>
    </source>
</evidence>
<sequence length="128" mass="13711">MKTKILIVDDQAEIRRLVRYALDGGGHALFEAANGATALQVAKVIQPDLILLDQSMPGGLDGLAVLQALRADPQLNHVLVVMLTGNQGEQDKRAALEAGANYFLTKPFTPARLGDLVQVMLKARPAAQ</sequence>
<feature type="domain" description="Response regulatory" evidence="3">
    <location>
        <begin position="4"/>
        <end position="121"/>
    </location>
</feature>
<evidence type="ECO:0000256" key="1">
    <source>
        <dbReference type="ARBA" id="ARBA00022553"/>
    </source>
</evidence>
<dbReference type="InterPro" id="IPR050595">
    <property type="entry name" value="Bact_response_regulator"/>
</dbReference>
<feature type="modified residue" description="4-aspartylphosphate" evidence="2">
    <location>
        <position position="53"/>
    </location>
</feature>
<dbReference type="Gene3D" id="3.40.50.2300">
    <property type="match status" value="1"/>
</dbReference>
<name>A0A931NDN9_9BURK</name>
<dbReference type="PROSITE" id="PS50110">
    <property type="entry name" value="RESPONSE_REGULATORY"/>
    <property type="match status" value="1"/>
</dbReference>
<dbReference type="EMBL" id="JAEDAL010000001">
    <property type="protein sequence ID" value="MBH9551646.1"/>
    <property type="molecule type" value="Genomic_DNA"/>
</dbReference>
<dbReference type="InterPro" id="IPR011006">
    <property type="entry name" value="CheY-like_superfamily"/>
</dbReference>
<proteinExistence type="predicted"/>
<evidence type="ECO:0000313" key="5">
    <source>
        <dbReference type="Proteomes" id="UP000620139"/>
    </source>
</evidence>
<dbReference type="AlphaFoldDB" id="A0A931NDN9"/>
<evidence type="ECO:0000256" key="2">
    <source>
        <dbReference type="PROSITE-ProRule" id="PRU00169"/>
    </source>
</evidence>
<keyword evidence="1 2" id="KW-0597">Phosphoprotein</keyword>
<dbReference type="PANTHER" id="PTHR44591:SF3">
    <property type="entry name" value="RESPONSE REGULATORY DOMAIN-CONTAINING PROTEIN"/>
    <property type="match status" value="1"/>
</dbReference>
<dbReference type="Pfam" id="PF00072">
    <property type="entry name" value="Response_reg"/>
    <property type="match status" value="1"/>
</dbReference>
<dbReference type="SMART" id="SM00448">
    <property type="entry name" value="REC"/>
    <property type="match status" value="1"/>
</dbReference>
<dbReference type="Proteomes" id="UP000620139">
    <property type="component" value="Unassembled WGS sequence"/>
</dbReference>
<protein>
    <submittedName>
        <fullName evidence="4">Response regulator</fullName>
    </submittedName>
</protein>
<keyword evidence="5" id="KW-1185">Reference proteome</keyword>
<evidence type="ECO:0000313" key="4">
    <source>
        <dbReference type="EMBL" id="MBH9551646.1"/>
    </source>
</evidence>
<accession>A0A931NDN9</accession>
<dbReference type="SUPFAM" id="SSF52172">
    <property type="entry name" value="CheY-like"/>
    <property type="match status" value="1"/>
</dbReference>
<dbReference type="PANTHER" id="PTHR44591">
    <property type="entry name" value="STRESS RESPONSE REGULATOR PROTEIN 1"/>
    <property type="match status" value="1"/>
</dbReference>
<dbReference type="InterPro" id="IPR001789">
    <property type="entry name" value="Sig_transdc_resp-reg_receiver"/>
</dbReference>
<comment type="caution">
    <text evidence="4">The sequence shown here is derived from an EMBL/GenBank/DDBJ whole genome shotgun (WGS) entry which is preliminary data.</text>
</comment>
<organism evidence="4 5">
    <name type="scientific">Inhella gelatinilytica</name>
    <dbReference type="NCBI Taxonomy" id="2795030"/>
    <lineage>
        <taxon>Bacteria</taxon>
        <taxon>Pseudomonadati</taxon>
        <taxon>Pseudomonadota</taxon>
        <taxon>Betaproteobacteria</taxon>
        <taxon>Burkholderiales</taxon>
        <taxon>Sphaerotilaceae</taxon>
        <taxon>Inhella</taxon>
    </lineage>
</organism>